<dbReference type="PROSITE" id="PS50088">
    <property type="entry name" value="ANK_REPEAT"/>
    <property type="match status" value="2"/>
</dbReference>
<dbReference type="OrthoDB" id="674805at2759"/>
<evidence type="ECO:0000313" key="6">
    <source>
        <dbReference type="Proteomes" id="UP000886520"/>
    </source>
</evidence>
<keyword evidence="1" id="KW-0677">Repeat</keyword>
<name>A0A9D4ZHC9_ADICA</name>
<feature type="transmembrane region" description="Helical" evidence="4">
    <location>
        <begin position="509"/>
        <end position="528"/>
    </location>
</feature>
<evidence type="ECO:0008006" key="7">
    <source>
        <dbReference type="Google" id="ProtNLM"/>
    </source>
</evidence>
<dbReference type="InterPro" id="IPR002110">
    <property type="entry name" value="Ankyrin_rpt"/>
</dbReference>
<dbReference type="GO" id="GO:0005737">
    <property type="term" value="C:cytoplasm"/>
    <property type="evidence" value="ECO:0007669"/>
    <property type="project" value="TreeGrafter"/>
</dbReference>
<dbReference type="Proteomes" id="UP000886520">
    <property type="component" value="Chromosome 11"/>
</dbReference>
<keyword evidence="4" id="KW-1133">Transmembrane helix</keyword>
<dbReference type="AlphaFoldDB" id="A0A9D4ZHC9"/>
<dbReference type="PRINTS" id="PR01415">
    <property type="entry name" value="ANKYRIN"/>
</dbReference>
<dbReference type="PANTHER" id="PTHR24198:SF165">
    <property type="entry name" value="ANKYRIN REPEAT-CONTAINING PROTEIN-RELATED"/>
    <property type="match status" value="1"/>
</dbReference>
<dbReference type="Gene3D" id="1.25.40.20">
    <property type="entry name" value="Ankyrin repeat-containing domain"/>
    <property type="match status" value="2"/>
</dbReference>
<evidence type="ECO:0000256" key="3">
    <source>
        <dbReference type="PROSITE-ProRule" id="PRU00023"/>
    </source>
</evidence>
<dbReference type="SUPFAM" id="SSF48403">
    <property type="entry name" value="Ankyrin repeat"/>
    <property type="match status" value="1"/>
</dbReference>
<dbReference type="PROSITE" id="PS50297">
    <property type="entry name" value="ANK_REP_REGION"/>
    <property type="match status" value="2"/>
</dbReference>
<feature type="repeat" description="ANK" evidence="3">
    <location>
        <begin position="75"/>
        <end position="108"/>
    </location>
</feature>
<evidence type="ECO:0000256" key="1">
    <source>
        <dbReference type="ARBA" id="ARBA00022737"/>
    </source>
</evidence>
<keyword evidence="4" id="KW-0812">Transmembrane</keyword>
<feature type="transmembrane region" description="Helical" evidence="4">
    <location>
        <begin position="396"/>
        <end position="416"/>
    </location>
</feature>
<dbReference type="InterPro" id="IPR036770">
    <property type="entry name" value="Ankyrin_rpt-contain_sf"/>
</dbReference>
<protein>
    <recommendedName>
        <fullName evidence="7">PGG domain-containing protein</fullName>
    </recommendedName>
</protein>
<evidence type="ECO:0000256" key="4">
    <source>
        <dbReference type="SAM" id="Phobius"/>
    </source>
</evidence>
<gene>
    <name evidence="5" type="ORF">GOP47_0012045</name>
</gene>
<feature type="transmembrane region" description="Helical" evidence="4">
    <location>
        <begin position="428"/>
        <end position="447"/>
    </location>
</feature>
<dbReference type="PANTHER" id="PTHR24198">
    <property type="entry name" value="ANKYRIN REPEAT AND PROTEIN KINASE DOMAIN-CONTAINING PROTEIN"/>
    <property type="match status" value="1"/>
</dbReference>
<keyword evidence="6" id="KW-1185">Reference proteome</keyword>
<keyword evidence="2 3" id="KW-0040">ANK repeat</keyword>
<accession>A0A9D4ZHC9</accession>
<proteinExistence type="predicted"/>
<dbReference type="EMBL" id="JABFUD020000011">
    <property type="protein sequence ID" value="KAI5074032.1"/>
    <property type="molecule type" value="Genomic_DNA"/>
</dbReference>
<comment type="caution">
    <text evidence="5">The sequence shown here is derived from an EMBL/GenBank/DDBJ whole genome shotgun (WGS) entry which is preliminary data.</text>
</comment>
<dbReference type="SMART" id="SM00248">
    <property type="entry name" value="ANK"/>
    <property type="match status" value="5"/>
</dbReference>
<evidence type="ECO:0000256" key="2">
    <source>
        <dbReference type="ARBA" id="ARBA00023043"/>
    </source>
</evidence>
<keyword evidence="4" id="KW-0472">Membrane</keyword>
<reference evidence="5" key="1">
    <citation type="submission" date="2021-01" db="EMBL/GenBank/DDBJ databases">
        <title>Adiantum capillus-veneris genome.</title>
        <authorList>
            <person name="Fang Y."/>
            <person name="Liao Q."/>
        </authorList>
    </citation>
    <scope>NUCLEOTIDE SEQUENCE</scope>
    <source>
        <strain evidence="5">H3</strain>
        <tissue evidence="5">Leaf</tissue>
    </source>
</reference>
<feature type="repeat" description="ANK" evidence="3">
    <location>
        <begin position="38"/>
        <end position="70"/>
    </location>
</feature>
<feature type="transmembrane region" description="Helical" evidence="4">
    <location>
        <begin position="468"/>
        <end position="489"/>
    </location>
</feature>
<dbReference type="Pfam" id="PF12796">
    <property type="entry name" value="Ank_2"/>
    <property type="match status" value="2"/>
</dbReference>
<evidence type="ECO:0000313" key="5">
    <source>
        <dbReference type="EMBL" id="KAI5074032.1"/>
    </source>
</evidence>
<organism evidence="5 6">
    <name type="scientific">Adiantum capillus-veneris</name>
    <name type="common">Maidenhair fern</name>
    <dbReference type="NCBI Taxonomy" id="13818"/>
    <lineage>
        <taxon>Eukaryota</taxon>
        <taxon>Viridiplantae</taxon>
        <taxon>Streptophyta</taxon>
        <taxon>Embryophyta</taxon>
        <taxon>Tracheophyta</taxon>
        <taxon>Polypodiopsida</taxon>
        <taxon>Polypodiidae</taxon>
        <taxon>Polypodiales</taxon>
        <taxon>Pteridineae</taxon>
        <taxon>Pteridaceae</taxon>
        <taxon>Vittarioideae</taxon>
        <taxon>Adiantum</taxon>
    </lineage>
</organism>
<sequence>MCFRRNHASSHRCSSGHLHIAQRLLSCEDIQVDVVSDDGFTALHMAADEGHLEIVRLLLQSCSEEGFINSKDCLLKRTALHYACRNGHAGVVRTLLDTEGVDMNAKDGYREYTPWLLAVVSQGDNIETVKTLMERGAGSLSKSKTGGRHLKNAGNMDANPDYQMPAKREHVHSFASTLAHPQWMLLQPNLLDRYYLDLFLWPVNVEAAKRGKATALDLAARANNTAVLSELLKQLKRDSESHVYARLCSKEWVQSTFHYAAMYGSVDALKMLLKDWQVDVMADTKGRKDGDPAIHRVLANVDQVVWSKWAGSEAMKVQYEKIFLCQMREITEIICSQPTVFNFEKTFNIAQSLAATVDRSAAHRWSDHVLNIFSLKEDTITFSQTKSQEKASLQNAAGALLVGGMLLAGLAFNGFLQPPMSHEGHKSLRLFWVFNCLSFYFSIYNLHCSSKVLLPDRFNKMQIGRLRAAVSLGSLALALSIAFGTGAFITDGIINSTRTTESLMFVSTLYGICFLFPFLLTFMAKYYIDMVVDIVKETWYFLHRDYSVKKSCKKPLSTYCPFGCFRAHCGSHLHTLTWRYLACSHDRC</sequence>